<evidence type="ECO:0000256" key="4">
    <source>
        <dbReference type="SAM" id="MobiDB-lite"/>
    </source>
</evidence>
<feature type="region of interest" description="Disordered" evidence="4">
    <location>
        <begin position="261"/>
        <end position="293"/>
    </location>
</feature>
<feature type="region of interest" description="Disordered" evidence="4">
    <location>
        <begin position="448"/>
        <end position="477"/>
    </location>
</feature>
<dbReference type="InterPro" id="IPR058925">
    <property type="entry name" value="zf-C2H2_AcuF"/>
</dbReference>
<keyword evidence="2 3" id="KW-0862">Zinc</keyword>
<comment type="caution">
    <text evidence="6">The sequence shown here is derived from an EMBL/GenBank/DDBJ whole genome shotgun (WGS) entry which is preliminary data.</text>
</comment>
<feature type="compositionally biased region" description="Polar residues" evidence="4">
    <location>
        <begin position="232"/>
        <end position="243"/>
    </location>
</feature>
<dbReference type="SMART" id="SM00355">
    <property type="entry name" value="ZnF_C2H2"/>
    <property type="match status" value="3"/>
</dbReference>
<proteinExistence type="predicted"/>
<dbReference type="Pfam" id="PF26082">
    <property type="entry name" value="zf-C2H2_AcuF"/>
    <property type="match status" value="1"/>
</dbReference>
<dbReference type="PANTHER" id="PTHR35391:SF7">
    <property type="entry name" value="C2H2-TYPE DOMAIN-CONTAINING PROTEIN"/>
    <property type="match status" value="1"/>
</dbReference>
<feature type="compositionally biased region" description="Polar residues" evidence="4">
    <location>
        <begin position="268"/>
        <end position="281"/>
    </location>
</feature>
<dbReference type="GO" id="GO:0046872">
    <property type="term" value="F:metal ion binding"/>
    <property type="evidence" value="ECO:0007669"/>
    <property type="project" value="UniProtKB-KW"/>
</dbReference>
<reference evidence="6" key="2">
    <citation type="submission" date="2023-05" db="EMBL/GenBank/DDBJ databases">
        <authorList>
            <consortium name="Lawrence Berkeley National Laboratory"/>
            <person name="Steindorff A."/>
            <person name="Hensen N."/>
            <person name="Bonometti L."/>
            <person name="Westerberg I."/>
            <person name="Brannstrom I.O."/>
            <person name="Guillou S."/>
            <person name="Cros-Aarteil S."/>
            <person name="Calhoun S."/>
            <person name="Haridas S."/>
            <person name="Kuo A."/>
            <person name="Mondo S."/>
            <person name="Pangilinan J."/>
            <person name="Riley R."/>
            <person name="Labutti K."/>
            <person name="Andreopoulos B."/>
            <person name="Lipzen A."/>
            <person name="Chen C."/>
            <person name="Yanf M."/>
            <person name="Daum C."/>
            <person name="Ng V."/>
            <person name="Clum A."/>
            <person name="Ohm R."/>
            <person name="Martin F."/>
            <person name="Silar P."/>
            <person name="Natvig D."/>
            <person name="Lalanne C."/>
            <person name="Gautier V."/>
            <person name="Ament-Velasquez S.L."/>
            <person name="Kruys A."/>
            <person name="Hutchinson M.I."/>
            <person name="Powell A.J."/>
            <person name="Barry K."/>
            <person name="Miller A.N."/>
            <person name="Grigoriev I.V."/>
            <person name="Debuchy R."/>
            <person name="Gladieux P."/>
            <person name="Thoren M.H."/>
            <person name="Johannesson H."/>
        </authorList>
    </citation>
    <scope>NUCLEOTIDE SEQUENCE</scope>
    <source>
        <strain evidence="6">PSN243</strain>
    </source>
</reference>
<dbReference type="CDD" id="cd08368">
    <property type="entry name" value="LIM"/>
    <property type="match status" value="1"/>
</dbReference>
<keyword evidence="7" id="KW-1185">Reference proteome</keyword>
<feature type="compositionally biased region" description="Basic and acidic residues" evidence="4">
    <location>
        <begin position="448"/>
        <end position="473"/>
    </location>
</feature>
<feature type="compositionally biased region" description="Basic and acidic residues" evidence="4">
    <location>
        <begin position="739"/>
        <end position="774"/>
    </location>
</feature>
<protein>
    <recommendedName>
        <fullName evidence="5">LIM zinc-binding domain-containing protein</fullName>
    </recommendedName>
</protein>
<evidence type="ECO:0000256" key="1">
    <source>
        <dbReference type="ARBA" id="ARBA00022723"/>
    </source>
</evidence>
<dbReference type="PROSITE" id="PS50023">
    <property type="entry name" value="LIM_DOMAIN_2"/>
    <property type="match status" value="1"/>
</dbReference>
<feature type="domain" description="LIM zinc-binding" evidence="5">
    <location>
        <begin position="549"/>
        <end position="615"/>
    </location>
</feature>
<dbReference type="Proteomes" id="UP001321760">
    <property type="component" value="Unassembled WGS sequence"/>
</dbReference>
<accession>A0AAV9H7C4</accession>
<dbReference type="PANTHER" id="PTHR35391">
    <property type="entry name" value="C2H2-TYPE DOMAIN-CONTAINING PROTEIN-RELATED"/>
    <property type="match status" value="1"/>
</dbReference>
<dbReference type="InterPro" id="IPR013087">
    <property type="entry name" value="Znf_C2H2_type"/>
</dbReference>
<evidence type="ECO:0000313" key="7">
    <source>
        <dbReference type="Proteomes" id="UP001321760"/>
    </source>
</evidence>
<dbReference type="AlphaFoldDB" id="A0AAV9H7C4"/>
<dbReference type="Pfam" id="PF00412">
    <property type="entry name" value="LIM"/>
    <property type="match status" value="1"/>
</dbReference>
<gene>
    <name evidence="6" type="ORF">QBC34DRAFT_374207</name>
</gene>
<dbReference type="Gene3D" id="2.10.110.10">
    <property type="entry name" value="Cysteine Rich Protein"/>
    <property type="match status" value="1"/>
</dbReference>
<dbReference type="EMBL" id="MU865914">
    <property type="protein sequence ID" value="KAK4455368.1"/>
    <property type="molecule type" value="Genomic_DNA"/>
</dbReference>
<sequence>MTGLAESEPEHSISALVARGLSTLNALLIGLSDSASPAERSTAASHRARLKLWAGNLGAHRPSGTHSLEYRLRDAPSIRNHIIALLRDLCNSADEGLACLSIEHNSHSDTGTIDSIDLELEEYFQDESGQDDSEMASILDDIGHTIDCLLRLSIVIRNPAPQAKFKSRIAFVEGIEQWDTNHVREKFPAANANISARLGRAIAWRRQYFKYREEHCARVARGLEPEDDADQENGSTVERSTTVASSISNRFKGQFVNSSDLVDDSKSDTSLTSYTPSTADETQMRVPPLPEESKEGPFECPFCRMIVLIETRQEWKTHVFRDLEPYVCISEDCKTPEKHYSRRGDWMSHVKQEHWRTWHCPLGCSVQSMTAEQFREHITEIHKDHPAARNIDSLQELCGQVDLRRAEGPCPLCSECLITSAHHYSSHIAVHLESLALFALPDLDTRESRGQKEVGEEQEAGERPLATDKRSLTTDEQGGASVFQHGLLAVAVARHSGGVSSGSAPKSHPCSDAEEEKPKDGKGPATDRTEQEETRQDKRKPTVTAKLFGDCQTCKKPVPDGDDGFQVQSADKRLAGSYHKACFRCKGCNKPLDRIDYVVDGRPYCKKDYDSAVAMVDSKNMTSPPRSEQMVKTERFLLAHVSQELEGLDEELQVEVERPEVIAKTKANLQSTAPHDIHSDSGYGTIFAGVETIAKKPGSPKPNRELSMVRKLEEALDKARETLNRQRVPPGAAKITGEAAKKTREDVRKTQEGAKKTEEAMEKEAIEKTKEAFKKASSKPSRRERELSYYGVNPSSDRTRPGPQRLPPRPSSYYGPPSRPPPANARFYAQQSAGGPASHLGAQPLARPRPRRAHDMRKMMEEVFTTLSIHLGCLRAPVFKSRSITLDSMEEVLSHHSQQHHPPLGLAPHHEQTQRHPSKALSPINEQMVGDCTMELALLLQLPLPARNHNSVLGDRSAITGVRGRRLPLPLHWIRIFLLAHRHRSHTSLGITFLGLLKTDYPRLDHNHPSGSGLHAL</sequence>
<keyword evidence="3" id="KW-0440">LIM domain</keyword>
<evidence type="ECO:0000259" key="5">
    <source>
        <dbReference type="PROSITE" id="PS50023"/>
    </source>
</evidence>
<reference evidence="6" key="1">
    <citation type="journal article" date="2023" name="Mol. Phylogenet. Evol.">
        <title>Genome-scale phylogeny and comparative genomics of the fungal order Sordariales.</title>
        <authorList>
            <person name="Hensen N."/>
            <person name="Bonometti L."/>
            <person name="Westerberg I."/>
            <person name="Brannstrom I.O."/>
            <person name="Guillou S."/>
            <person name="Cros-Aarteil S."/>
            <person name="Calhoun S."/>
            <person name="Haridas S."/>
            <person name="Kuo A."/>
            <person name="Mondo S."/>
            <person name="Pangilinan J."/>
            <person name="Riley R."/>
            <person name="LaButti K."/>
            <person name="Andreopoulos B."/>
            <person name="Lipzen A."/>
            <person name="Chen C."/>
            <person name="Yan M."/>
            <person name="Daum C."/>
            <person name="Ng V."/>
            <person name="Clum A."/>
            <person name="Steindorff A."/>
            <person name="Ohm R.A."/>
            <person name="Martin F."/>
            <person name="Silar P."/>
            <person name="Natvig D.O."/>
            <person name="Lalanne C."/>
            <person name="Gautier V."/>
            <person name="Ament-Velasquez S.L."/>
            <person name="Kruys A."/>
            <person name="Hutchinson M.I."/>
            <person name="Powell A.J."/>
            <person name="Barry K."/>
            <person name="Miller A.N."/>
            <person name="Grigoriev I.V."/>
            <person name="Debuchy R."/>
            <person name="Gladieux P."/>
            <person name="Hiltunen Thoren M."/>
            <person name="Johannesson H."/>
        </authorList>
    </citation>
    <scope>NUCLEOTIDE SEQUENCE</scope>
    <source>
        <strain evidence="6">PSN243</strain>
    </source>
</reference>
<feature type="region of interest" description="Disordered" evidence="4">
    <location>
        <begin position="893"/>
        <end position="918"/>
    </location>
</feature>
<keyword evidence="1 3" id="KW-0479">Metal-binding</keyword>
<evidence type="ECO:0000313" key="6">
    <source>
        <dbReference type="EMBL" id="KAK4455368.1"/>
    </source>
</evidence>
<feature type="region of interest" description="Disordered" evidence="4">
    <location>
        <begin position="721"/>
        <end position="851"/>
    </location>
</feature>
<dbReference type="SMART" id="SM00132">
    <property type="entry name" value="LIM"/>
    <property type="match status" value="1"/>
</dbReference>
<feature type="region of interest" description="Disordered" evidence="4">
    <location>
        <begin position="497"/>
        <end position="542"/>
    </location>
</feature>
<dbReference type="InterPro" id="IPR001781">
    <property type="entry name" value="Znf_LIM"/>
</dbReference>
<feature type="compositionally biased region" description="Basic and acidic residues" evidence="4">
    <location>
        <begin position="516"/>
        <end position="540"/>
    </location>
</feature>
<name>A0AAV9H7C4_9PEZI</name>
<evidence type="ECO:0000256" key="3">
    <source>
        <dbReference type="PROSITE-ProRule" id="PRU00125"/>
    </source>
</evidence>
<feature type="region of interest" description="Disordered" evidence="4">
    <location>
        <begin position="222"/>
        <end position="243"/>
    </location>
</feature>
<evidence type="ECO:0000256" key="2">
    <source>
        <dbReference type="ARBA" id="ARBA00022833"/>
    </source>
</evidence>
<organism evidence="6 7">
    <name type="scientific">Podospora aff. communis PSN243</name>
    <dbReference type="NCBI Taxonomy" id="3040156"/>
    <lineage>
        <taxon>Eukaryota</taxon>
        <taxon>Fungi</taxon>
        <taxon>Dikarya</taxon>
        <taxon>Ascomycota</taxon>
        <taxon>Pezizomycotina</taxon>
        <taxon>Sordariomycetes</taxon>
        <taxon>Sordariomycetidae</taxon>
        <taxon>Sordariales</taxon>
        <taxon>Podosporaceae</taxon>
        <taxon>Podospora</taxon>
    </lineage>
</organism>
<dbReference type="GO" id="GO:0030695">
    <property type="term" value="F:GTPase regulator activity"/>
    <property type="evidence" value="ECO:0007669"/>
    <property type="project" value="UniProtKB-ARBA"/>
</dbReference>